<feature type="region of interest" description="Disordered" evidence="1">
    <location>
        <begin position="178"/>
        <end position="283"/>
    </location>
</feature>
<dbReference type="GeneID" id="94836448"/>
<evidence type="ECO:0008006" key="4">
    <source>
        <dbReference type="Google" id="ProtNLM"/>
    </source>
</evidence>
<evidence type="ECO:0000256" key="1">
    <source>
        <dbReference type="SAM" id="MobiDB-lite"/>
    </source>
</evidence>
<comment type="caution">
    <text evidence="2">The sequence shown here is derived from an EMBL/GenBank/DDBJ whole genome shotgun (WGS) entry which is preliminary data.</text>
</comment>
<dbReference type="Proteomes" id="UP000179807">
    <property type="component" value="Unassembled WGS sequence"/>
</dbReference>
<proteinExistence type="predicted"/>
<dbReference type="RefSeq" id="XP_068363097.1">
    <property type="nucleotide sequence ID" value="XM_068501744.1"/>
</dbReference>
<evidence type="ECO:0000313" key="2">
    <source>
        <dbReference type="EMBL" id="OHT09961.1"/>
    </source>
</evidence>
<dbReference type="VEuPathDB" id="TrichDB:TRFO_21063"/>
<feature type="compositionally biased region" description="Low complexity" evidence="1">
    <location>
        <begin position="189"/>
        <end position="221"/>
    </location>
</feature>
<dbReference type="AlphaFoldDB" id="A0A1J4KES4"/>
<sequence length="318" mass="36213">MQIHSLDQIAHIIENFITSKSVAHNPRILALLSHHGFIPLNELIIAATSACSGYAGCEINLDDASRACAYSFALNPYFVNHPIPGLLLPYRVDFTILTLKNLPPRCTVERLNVFLTQICGTNEFESEKVRNGVFKVTFKASFNATDHASLLWRALKYAPIDGIFISCEALIEPLKQPDECPEDSLSAQNYSNSGSKSQSNNNYSQKFNRSYNNRSYNNRNYNSRKRASNVTGSGYNEYSEGNNFNRKYGYNYSPNKSDRNHNTNTNNNYQRRNNNYNNINNSSTEKKPVVLNITRRKEYLNVAPTLQFDNKPRLIIQK</sequence>
<accession>A0A1J4KES4</accession>
<reference evidence="2" key="1">
    <citation type="submission" date="2016-10" db="EMBL/GenBank/DDBJ databases">
        <authorList>
            <person name="Benchimol M."/>
            <person name="Almeida L.G."/>
            <person name="Vasconcelos A.T."/>
            <person name="Perreira-Neves A."/>
            <person name="Rosa I.A."/>
            <person name="Tasca T."/>
            <person name="Bogo M.R."/>
            <person name="de Souza W."/>
        </authorList>
    </citation>
    <scope>NUCLEOTIDE SEQUENCE [LARGE SCALE GENOMIC DNA]</scope>
    <source>
        <strain evidence="2">K</strain>
    </source>
</reference>
<feature type="compositionally biased region" description="Polar residues" evidence="1">
    <location>
        <begin position="228"/>
        <end position="245"/>
    </location>
</feature>
<keyword evidence="3" id="KW-1185">Reference proteome</keyword>
<evidence type="ECO:0000313" key="3">
    <source>
        <dbReference type="Proteomes" id="UP000179807"/>
    </source>
</evidence>
<protein>
    <recommendedName>
        <fullName evidence="4">RRM domain-containing protein</fullName>
    </recommendedName>
</protein>
<feature type="compositionally biased region" description="Low complexity" evidence="1">
    <location>
        <begin position="262"/>
        <end position="281"/>
    </location>
</feature>
<organism evidence="2 3">
    <name type="scientific">Tritrichomonas foetus</name>
    <dbReference type="NCBI Taxonomy" id="1144522"/>
    <lineage>
        <taxon>Eukaryota</taxon>
        <taxon>Metamonada</taxon>
        <taxon>Parabasalia</taxon>
        <taxon>Tritrichomonadida</taxon>
        <taxon>Tritrichomonadidae</taxon>
        <taxon>Tritrichomonas</taxon>
    </lineage>
</organism>
<name>A0A1J4KES4_9EUKA</name>
<gene>
    <name evidence="2" type="ORF">TRFO_21063</name>
</gene>
<dbReference type="EMBL" id="MLAK01000626">
    <property type="protein sequence ID" value="OHT09961.1"/>
    <property type="molecule type" value="Genomic_DNA"/>
</dbReference>